<comment type="caution">
    <text evidence="1">The sequence shown here is derived from an EMBL/GenBank/DDBJ whole genome shotgun (WGS) entry which is preliminary data.</text>
</comment>
<dbReference type="EMBL" id="BEZZ01000264">
    <property type="protein sequence ID" value="GCC29710.1"/>
    <property type="molecule type" value="Genomic_DNA"/>
</dbReference>
<accession>A0A401SH86</accession>
<gene>
    <name evidence="1" type="ORF">chiPu_0008152</name>
</gene>
<evidence type="ECO:0000313" key="2">
    <source>
        <dbReference type="Proteomes" id="UP000287033"/>
    </source>
</evidence>
<dbReference type="AlphaFoldDB" id="A0A401SH86"/>
<evidence type="ECO:0000313" key="1">
    <source>
        <dbReference type="EMBL" id="GCC29710.1"/>
    </source>
</evidence>
<keyword evidence="2" id="KW-1185">Reference proteome</keyword>
<protein>
    <submittedName>
        <fullName evidence="1">Uncharacterized protein</fullName>
    </submittedName>
</protein>
<dbReference type="Proteomes" id="UP000287033">
    <property type="component" value="Unassembled WGS sequence"/>
</dbReference>
<organism evidence="1 2">
    <name type="scientific">Chiloscyllium punctatum</name>
    <name type="common">Brownbanded bambooshark</name>
    <name type="synonym">Hemiscyllium punctatum</name>
    <dbReference type="NCBI Taxonomy" id="137246"/>
    <lineage>
        <taxon>Eukaryota</taxon>
        <taxon>Metazoa</taxon>
        <taxon>Chordata</taxon>
        <taxon>Craniata</taxon>
        <taxon>Vertebrata</taxon>
        <taxon>Chondrichthyes</taxon>
        <taxon>Elasmobranchii</taxon>
        <taxon>Galeomorphii</taxon>
        <taxon>Galeoidea</taxon>
        <taxon>Orectolobiformes</taxon>
        <taxon>Hemiscylliidae</taxon>
        <taxon>Chiloscyllium</taxon>
    </lineage>
</organism>
<proteinExistence type="predicted"/>
<name>A0A401SH86_CHIPU</name>
<reference evidence="1 2" key="1">
    <citation type="journal article" date="2018" name="Nat. Ecol. Evol.">
        <title>Shark genomes provide insights into elasmobranch evolution and the origin of vertebrates.</title>
        <authorList>
            <person name="Hara Y"/>
            <person name="Yamaguchi K"/>
            <person name="Onimaru K"/>
            <person name="Kadota M"/>
            <person name="Koyanagi M"/>
            <person name="Keeley SD"/>
            <person name="Tatsumi K"/>
            <person name="Tanaka K"/>
            <person name="Motone F"/>
            <person name="Kageyama Y"/>
            <person name="Nozu R"/>
            <person name="Adachi N"/>
            <person name="Nishimura O"/>
            <person name="Nakagawa R"/>
            <person name="Tanegashima C"/>
            <person name="Kiyatake I"/>
            <person name="Matsumoto R"/>
            <person name="Murakumo K"/>
            <person name="Nishida K"/>
            <person name="Terakita A"/>
            <person name="Kuratani S"/>
            <person name="Sato K"/>
            <person name="Hyodo S Kuraku.S."/>
        </authorList>
    </citation>
    <scope>NUCLEOTIDE SEQUENCE [LARGE SCALE GENOMIC DNA]</scope>
</reference>
<sequence>MDVNAHKPNPGEDNKYTEDYRQTKAVTLCNQKQDKAVKLKYNQGKSSDEFNLLATENIRLHTSVNDLQYKVDGLNKIVQFADQRLRMFNLQILRLEKKNSALLAALNKKSKKNIEL</sequence>